<dbReference type="OrthoDB" id="165911at2157"/>
<dbReference type="InterPro" id="IPR007050">
    <property type="entry name" value="HTH_bacterioopsin"/>
</dbReference>
<reference evidence="7 9" key="1">
    <citation type="journal article" date="2014" name="ISME J.">
        <title>Trehalose/2-sulfotrehalose biosynthesis and glycine-betaine uptake are widely spread mechanisms for osmoadaptation in the Halobacteriales.</title>
        <authorList>
            <person name="Youssef N.H."/>
            <person name="Savage-Ashlock K.N."/>
            <person name="McCully A.L."/>
            <person name="Luedtke B."/>
            <person name="Shaw E.I."/>
            <person name="Hoff W.D."/>
            <person name="Elshahed M.S."/>
        </authorList>
    </citation>
    <scope>NUCLEOTIDE SEQUENCE [LARGE SCALE GENOMIC DNA]</scope>
    <source>
        <strain evidence="7 9">DX253</strain>
    </source>
</reference>
<organism evidence="7 9">
    <name type="scientific">Haladaptatus paucihalophilus DX253</name>
    <dbReference type="NCBI Taxonomy" id="797209"/>
    <lineage>
        <taxon>Archaea</taxon>
        <taxon>Methanobacteriati</taxon>
        <taxon>Methanobacteriota</taxon>
        <taxon>Stenosarchaea group</taxon>
        <taxon>Halobacteria</taxon>
        <taxon>Halobacteriales</taxon>
        <taxon>Haladaptataceae</taxon>
        <taxon>Haladaptatus</taxon>
    </lineage>
</organism>
<dbReference type="STRING" id="797209.GCA_000376445_02497"/>
<dbReference type="PROSITE" id="PS50112">
    <property type="entry name" value="PAS"/>
    <property type="match status" value="2"/>
</dbReference>
<dbReference type="AlphaFoldDB" id="E7QU17"/>
<evidence type="ECO:0000313" key="7">
    <source>
        <dbReference type="EMBL" id="EFW92096.1"/>
    </source>
</evidence>
<dbReference type="PATRIC" id="fig|797209.4.peg.2257"/>
<keyword evidence="2" id="KW-0804">Transcription</keyword>
<proteinExistence type="predicted"/>
<dbReference type="Pfam" id="PF08448">
    <property type="entry name" value="PAS_4"/>
    <property type="match status" value="1"/>
</dbReference>
<reference evidence="10" key="3">
    <citation type="submission" date="2016-11" db="EMBL/GenBank/DDBJ databases">
        <authorList>
            <person name="Varghese N."/>
            <person name="Submissions S."/>
        </authorList>
    </citation>
    <scope>NUCLEOTIDE SEQUENCE [LARGE SCALE GENOMIC DNA]</scope>
    <source>
        <strain evidence="10">DX253</strain>
    </source>
</reference>
<evidence type="ECO:0000256" key="2">
    <source>
        <dbReference type="ARBA" id="ARBA00023163"/>
    </source>
</evidence>
<gene>
    <name evidence="8" type="ORF">SAMN05444342_2503</name>
    <name evidence="7" type="ORF">ZOD2009_11485</name>
</gene>
<dbReference type="Pfam" id="PF15915">
    <property type="entry name" value="BAT"/>
    <property type="match status" value="1"/>
</dbReference>
<dbReference type="Pfam" id="PF04967">
    <property type="entry name" value="HTH_10"/>
    <property type="match status" value="1"/>
</dbReference>
<feature type="coiled-coil region" evidence="3">
    <location>
        <begin position="251"/>
        <end position="278"/>
    </location>
</feature>
<dbReference type="CDD" id="cd00130">
    <property type="entry name" value="PAS"/>
    <property type="match status" value="2"/>
</dbReference>
<dbReference type="InterPro" id="IPR031803">
    <property type="entry name" value="BAT_GAF/HTH-assoc"/>
</dbReference>
<dbReference type="EMBL" id="FRAN01000003">
    <property type="protein sequence ID" value="SHK88390.1"/>
    <property type="molecule type" value="Genomic_DNA"/>
</dbReference>
<dbReference type="InterPro" id="IPR000014">
    <property type="entry name" value="PAS"/>
</dbReference>
<dbReference type="InterPro" id="IPR001610">
    <property type="entry name" value="PAC"/>
</dbReference>
<reference evidence="8" key="2">
    <citation type="submission" date="2016-11" db="EMBL/GenBank/DDBJ databases">
        <authorList>
            <person name="Jaros S."/>
            <person name="Januszkiewicz K."/>
            <person name="Wedrychowicz H."/>
        </authorList>
    </citation>
    <scope>NUCLEOTIDE SEQUENCE [LARGE SCALE GENOMIC DNA]</scope>
    <source>
        <strain evidence="8">DX253</strain>
    </source>
</reference>
<dbReference type="Gene3D" id="3.30.450.40">
    <property type="match status" value="1"/>
</dbReference>
<dbReference type="PANTHER" id="PTHR34236">
    <property type="entry name" value="DIMETHYL SULFOXIDE REDUCTASE TRANSCRIPTIONAL ACTIVATOR"/>
    <property type="match status" value="1"/>
</dbReference>
<keyword evidence="10" id="KW-1185">Reference proteome</keyword>
<feature type="region of interest" description="Disordered" evidence="4">
    <location>
        <begin position="102"/>
        <end position="129"/>
    </location>
</feature>
<dbReference type="PANTHER" id="PTHR34236:SF1">
    <property type="entry name" value="DIMETHYL SULFOXIDE REDUCTASE TRANSCRIPTIONAL ACTIVATOR"/>
    <property type="match status" value="1"/>
</dbReference>
<evidence type="ECO:0000256" key="1">
    <source>
        <dbReference type="ARBA" id="ARBA00023015"/>
    </source>
</evidence>
<dbReference type="SUPFAM" id="SSF55781">
    <property type="entry name" value="GAF domain-like"/>
    <property type="match status" value="1"/>
</dbReference>
<protein>
    <submittedName>
        <fullName evidence="8">PAS domain S-box-containing protein</fullName>
    </submittedName>
    <submittedName>
        <fullName evidence="7">Putative PAS/PAC sensor protein</fullName>
    </submittedName>
</protein>
<dbReference type="InterPro" id="IPR003018">
    <property type="entry name" value="GAF"/>
</dbReference>
<evidence type="ECO:0000256" key="4">
    <source>
        <dbReference type="SAM" id="MobiDB-lite"/>
    </source>
</evidence>
<dbReference type="InterPro" id="IPR029016">
    <property type="entry name" value="GAF-like_dom_sf"/>
</dbReference>
<dbReference type="Pfam" id="PF13426">
    <property type="entry name" value="PAS_9"/>
    <property type="match status" value="1"/>
</dbReference>
<keyword evidence="1" id="KW-0805">Transcription regulation</keyword>
<dbReference type="RefSeq" id="WP_007979872.1">
    <property type="nucleotide sequence ID" value="NZ_AEMG01000009.1"/>
</dbReference>
<dbReference type="Proteomes" id="UP000003751">
    <property type="component" value="Unassembled WGS sequence"/>
</dbReference>
<feature type="domain" description="PAC" evidence="6">
    <location>
        <begin position="208"/>
        <end position="260"/>
    </location>
</feature>
<evidence type="ECO:0000313" key="10">
    <source>
        <dbReference type="Proteomes" id="UP000184203"/>
    </source>
</evidence>
<feature type="compositionally biased region" description="Basic residues" evidence="4">
    <location>
        <begin position="115"/>
        <end position="124"/>
    </location>
</feature>
<dbReference type="Gene3D" id="3.30.450.20">
    <property type="entry name" value="PAS domain"/>
    <property type="match status" value="2"/>
</dbReference>
<evidence type="ECO:0000256" key="3">
    <source>
        <dbReference type="SAM" id="Coils"/>
    </source>
</evidence>
<dbReference type="EMBL" id="AEMG01000009">
    <property type="protein sequence ID" value="EFW92096.1"/>
    <property type="molecule type" value="Genomic_DNA"/>
</dbReference>
<dbReference type="eggNOG" id="arCOG06712">
    <property type="taxonomic scope" value="Archaea"/>
</dbReference>
<dbReference type="SMART" id="SM00065">
    <property type="entry name" value="GAF"/>
    <property type="match status" value="1"/>
</dbReference>
<dbReference type="NCBIfam" id="TIGR00229">
    <property type="entry name" value="sensory_box"/>
    <property type="match status" value="2"/>
</dbReference>
<dbReference type="SUPFAM" id="SSF55785">
    <property type="entry name" value="PYP-like sensor domain (PAS domain)"/>
    <property type="match status" value="2"/>
</dbReference>
<evidence type="ECO:0000259" key="5">
    <source>
        <dbReference type="PROSITE" id="PS50112"/>
    </source>
</evidence>
<feature type="domain" description="PAS" evidence="5">
    <location>
        <begin position="2"/>
        <end position="72"/>
    </location>
</feature>
<dbReference type="InterPro" id="IPR013656">
    <property type="entry name" value="PAS_4"/>
</dbReference>
<dbReference type="InterPro" id="IPR035965">
    <property type="entry name" value="PAS-like_dom_sf"/>
</dbReference>
<feature type="domain" description="PAS" evidence="5">
    <location>
        <begin position="128"/>
        <end position="174"/>
    </location>
</feature>
<dbReference type="SMART" id="SM00091">
    <property type="entry name" value="PAS"/>
    <property type="match status" value="2"/>
</dbReference>
<dbReference type="eggNOG" id="arCOG02278">
    <property type="taxonomic scope" value="Archaea"/>
</dbReference>
<feature type="domain" description="PAC" evidence="6">
    <location>
        <begin position="75"/>
        <end position="127"/>
    </location>
</feature>
<dbReference type="InterPro" id="IPR000700">
    <property type="entry name" value="PAS-assoc_C"/>
</dbReference>
<keyword evidence="3" id="KW-0175">Coiled coil</keyword>
<sequence length="663" mass="74385">MDESTVNAVLDTLPDVFYVFDADGTLVEWNDRLTEVTGYDDDELDGMAPLDFIAEEDKQEIATAIDAVLLGESTETRQSALVTKDGEHVPYEFNATRVTDEDGTVTGFTGTGRNLSKRRKRERTLRRERDRTRQLLETSPIGILILDGDGRFIEANERAATILGLSKREILDRTYDDDRWNATDETGAPMPPAECPFAKTIRNEEPEYDTVMGVERPDGERVWLSVKSAPVFDDEGTPVEVVASISNITDRRHRERELRQQRDELETLNRINELVREVIHELVGAATREEIEETVCTRLADSDLYRFAWVGDQDLVEGSLVPQALAGDDQAFHELVGEVERENEVWERPATKAFRTGRHVVVRDFSKTTVLTDRLREGALERGLHSGIAVPLSYGQTTYGVLVVYATRTDAFSEREAAGFDTLGELVGFAINATENKKLLATDQAAVELMFRVTDEALLVDLSRQIDGTLVLDGTVPTSDGRYLYYVRVEDAQPKQVADTAETFSTVNNSRVVWIHDDEGLLVLTVSSSLVENFIESSAKVLTARAHDGVEDVVVEVTRETDIRTLLTSIQSTYPDIELVAKRDVERTERSERRSRNVLSTELTDRQRSAFHAAYLAGYYDWPRESTAEQVAESMGIAPATLHQHLRKAEGKLASSFFDSMME</sequence>
<evidence type="ECO:0000259" key="6">
    <source>
        <dbReference type="PROSITE" id="PS50113"/>
    </source>
</evidence>
<name>E7QU17_HALPU</name>
<accession>E7QU17</accession>
<dbReference type="Pfam" id="PF13185">
    <property type="entry name" value="GAF_2"/>
    <property type="match status" value="1"/>
</dbReference>
<evidence type="ECO:0000313" key="8">
    <source>
        <dbReference type="EMBL" id="SHK88390.1"/>
    </source>
</evidence>
<dbReference type="Proteomes" id="UP000184203">
    <property type="component" value="Unassembled WGS sequence"/>
</dbReference>
<dbReference type="PROSITE" id="PS50113">
    <property type="entry name" value="PAC"/>
    <property type="match status" value="2"/>
</dbReference>
<dbReference type="SMART" id="SM00086">
    <property type="entry name" value="PAC"/>
    <property type="match status" value="2"/>
</dbReference>
<evidence type="ECO:0000313" key="9">
    <source>
        <dbReference type="Proteomes" id="UP000003751"/>
    </source>
</evidence>